<dbReference type="Gene3D" id="3.30.420.130">
    <property type="entry name" value="Dinitrogenase iron-molybdenum cofactor biosynthesis domain"/>
    <property type="match status" value="1"/>
</dbReference>
<comment type="caution">
    <text evidence="3">The sequence shown here is derived from an EMBL/GenBank/DDBJ whole genome shotgun (WGS) entry which is preliminary data.</text>
</comment>
<dbReference type="RefSeq" id="WP_117418191.1">
    <property type="nucleotide sequence ID" value="NZ_QOHO01000054.1"/>
</dbReference>
<dbReference type="InterPro" id="IPR033913">
    <property type="entry name" value="MTH1175_dom"/>
</dbReference>
<evidence type="ECO:0000256" key="1">
    <source>
        <dbReference type="ARBA" id="ARBA00009350"/>
    </source>
</evidence>
<evidence type="ECO:0000313" key="4">
    <source>
        <dbReference type="Proteomes" id="UP000260680"/>
    </source>
</evidence>
<proteinExistence type="inferred from homology"/>
<dbReference type="InterPro" id="IPR036388">
    <property type="entry name" value="WH-like_DNA-bd_sf"/>
</dbReference>
<dbReference type="SUPFAM" id="SSF88659">
    <property type="entry name" value="Sigma3 and sigma4 domains of RNA polymerase sigma factors"/>
    <property type="match status" value="1"/>
</dbReference>
<dbReference type="PANTHER" id="PTHR37478">
    <property type="match status" value="1"/>
</dbReference>
<dbReference type="AlphaFoldDB" id="A0A3E2N9L0"/>
<name>A0A3E2N9L0_9FIRM</name>
<dbReference type="Pfam" id="PF02579">
    <property type="entry name" value="Nitro_FeMo-Co"/>
    <property type="match status" value="1"/>
</dbReference>
<gene>
    <name evidence="3" type="ORF">DS742_17070</name>
</gene>
<dbReference type="Pfam" id="PF02001">
    <property type="entry name" value="DUF134"/>
    <property type="match status" value="1"/>
</dbReference>
<dbReference type="OrthoDB" id="280278at2"/>
<evidence type="ECO:0000259" key="2">
    <source>
        <dbReference type="Pfam" id="PF02579"/>
    </source>
</evidence>
<sequence>MPRPRKCRKVCCLPDNDGFVPVRGGEELTPIVLNVDEYEAIRLIDREGFSQEQCGEYMHIARTTVQQIYAAARKKLADTLVEGLPLRIEGGDFTLCSGNSAAYGCRNCYQQKIHPMHKKPKGDHIMRIAVTYENGEIFQHFGHTEQFKIYDVEDGNIISSEVMDAGGSGHGALAGFLSALKVDVLICGGIGGGAQMALSDAGVRLYGGVSGSADVAAEALVAGELDFNPNVRCDHHDHHGEGHSCGSHGCDHHSCG</sequence>
<organism evidence="3 4">
    <name type="scientific">Lacrimispora amygdalina</name>
    <dbReference type="NCBI Taxonomy" id="253257"/>
    <lineage>
        <taxon>Bacteria</taxon>
        <taxon>Bacillati</taxon>
        <taxon>Bacillota</taxon>
        <taxon>Clostridia</taxon>
        <taxon>Lachnospirales</taxon>
        <taxon>Lachnospiraceae</taxon>
        <taxon>Lacrimispora</taxon>
    </lineage>
</organism>
<accession>A0A3E2N9L0</accession>
<dbReference type="EMBL" id="QOHO01000054">
    <property type="protein sequence ID" value="RFZ77699.1"/>
    <property type="molecule type" value="Genomic_DNA"/>
</dbReference>
<dbReference type="InterPro" id="IPR036105">
    <property type="entry name" value="DiNase_FeMo-co_biosyn_sf"/>
</dbReference>
<dbReference type="CDD" id="cd00851">
    <property type="entry name" value="MTH1175"/>
    <property type="match status" value="1"/>
</dbReference>
<reference evidence="3 4" key="1">
    <citation type="submission" date="2018-07" db="EMBL/GenBank/DDBJ databases">
        <title>New species, Clostridium PI-S10-A1B.</title>
        <authorList>
            <person name="Krishna G."/>
            <person name="Summeta K."/>
            <person name="Shikha S."/>
            <person name="Prabhu P.B."/>
            <person name="Suresh K."/>
        </authorList>
    </citation>
    <scope>NUCLEOTIDE SEQUENCE [LARGE SCALE GENOMIC DNA]</scope>
    <source>
        <strain evidence="3 4">PI-S10-A1B</strain>
    </source>
</reference>
<protein>
    <submittedName>
        <fullName evidence="3">DUF134 domain-containing protein</fullName>
    </submittedName>
</protein>
<dbReference type="PANTHER" id="PTHR37478:SF2">
    <property type="entry name" value="UPF0251 PROTEIN TK0562"/>
    <property type="match status" value="1"/>
</dbReference>
<dbReference type="InterPro" id="IPR003731">
    <property type="entry name" value="Di-Nase_FeMo-co_biosynth"/>
</dbReference>
<dbReference type="InterPro" id="IPR002852">
    <property type="entry name" value="UPF0251"/>
</dbReference>
<comment type="similarity">
    <text evidence="1">Belongs to the UPF0251 family.</text>
</comment>
<dbReference type="SUPFAM" id="SSF53146">
    <property type="entry name" value="Nitrogenase accessory factor-like"/>
    <property type="match status" value="1"/>
</dbReference>
<evidence type="ECO:0000313" key="3">
    <source>
        <dbReference type="EMBL" id="RFZ77699.1"/>
    </source>
</evidence>
<feature type="domain" description="Dinitrogenase iron-molybdenum cofactor biosynthesis" evidence="2">
    <location>
        <begin position="134"/>
        <end position="220"/>
    </location>
</feature>
<dbReference type="InterPro" id="IPR013324">
    <property type="entry name" value="RNA_pol_sigma_r3/r4-like"/>
</dbReference>
<dbReference type="Gene3D" id="1.10.10.10">
    <property type="entry name" value="Winged helix-like DNA-binding domain superfamily/Winged helix DNA-binding domain"/>
    <property type="match status" value="1"/>
</dbReference>
<dbReference type="Proteomes" id="UP000260680">
    <property type="component" value="Unassembled WGS sequence"/>
</dbReference>